<proteinExistence type="predicted"/>
<sequence length="370" mass="43490">MGHTVYTADSTRFHICRYSKAVKKNFIVPSPRFEPKKFIDRLVEIVEREKIDLIIPTFEEIFCFSKDLHRFPQSCKIFSTSFQILDQLHNKWLFNEKLHHMGITAPESYLVKTKEDFDTLPLKFPYIIKPCYSRAAQRVIKVQDKKQLENVLIDPHNPWVAQEWLKGKKLCTYSIANQGKLSAHAVYPLEFSIDESSCLNFEAIEHPAIEEWVKNFVEKEKFTGQVGFDFIELDDGSLYPIECNPRSTSGLHLFRKEDHLPLAFFNETLQLIKPKIGFSKQVAIGMLLYGWKTKHPQKNYSHFIKKLLSVEDVIFSRHDLSPFLIQPFLFVTYIVRCLKLRMRIPSMFTFDIDWNGDAHSMHEQMNYKLD</sequence>
<evidence type="ECO:0000313" key="4">
    <source>
        <dbReference type="Proteomes" id="UP000000496"/>
    </source>
</evidence>
<dbReference type="KEGG" id="sng:SNE_A06330"/>
<dbReference type="PROSITE" id="PS50975">
    <property type="entry name" value="ATP_GRASP"/>
    <property type="match status" value="1"/>
</dbReference>
<dbReference type="InterPro" id="IPR003806">
    <property type="entry name" value="ATP-grasp_PylC-type"/>
</dbReference>
<dbReference type="GO" id="GO:0046872">
    <property type="term" value="F:metal ion binding"/>
    <property type="evidence" value="ECO:0007669"/>
    <property type="project" value="InterPro"/>
</dbReference>
<feature type="domain" description="ATP-grasp" evidence="2">
    <location>
        <begin position="95"/>
        <end position="273"/>
    </location>
</feature>
<gene>
    <name evidence="3" type="ordered locus">SNE_A06330</name>
</gene>
<dbReference type="Proteomes" id="UP000000496">
    <property type="component" value="Chromosome gsn.131"/>
</dbReference>
<reference evidence="3 4" key="2">
    <citation type="journal article" date="2011" name="Mol. Biol. Evol.">
        <title>Unity in variety--the pan-genome of the Chlamydiae.</title>
        <authorList>
            <person name="Collingro A."/>
            <person name="Tischler P."/>
            <person name="Weinmaier T."/>
            <person name="Penz T."/>
            <person name="Heinz E."/>
            <person name="Brunham R.C."/>
            <person name="Read T.D."/>
            <person name="Bavoil P.M."/>
            <person name="Sachse K."/>
            <person name="Kahane S."/>
            <person name="Friedman M.G."/>
            <person name="Rattei T."/>
            <person name="Myers G.S."/>
            <person name="Horn M."/>
        </authorList>
    </citation>
    <scope>NUCLEOTIDE SEQUENCE [LARGE SCALE GENOMIC DNA]</scope>
    <source>
        <strain evidence="4">ATCC VR-1471 / Z</strain>
    </source>
</reference>
<dbReference type="InterPro" id="IPR013815">
    <property type="entry name" value="ATP_grasp_subdomain_1"/>
</dbReference>
<evidence type="ECO:0000259" key="2">
    <source>
        <dbReference type="PROSITE" id="PS50975"/>
    </source>
</evidence>
<reference key="1">
    <citation type="journal article" date="2011" name="Mol. Biol. Evol.">
        <title>Unity in variety -- the pan-genome of the Chlamydiae.</title>
        <authorList>
            <person name="Collingro A."/>
            <person name="Tischler P."/>
            <person name="Weinmaier T."/>
            <person name="Penz T."/>
            <person name="Heinz E."/>
            <person name="Brunham R.C."/>
            <person name="Read T.D."/>
            <person name="Bavoil P.M."/>
            <person name="Sachse K."/>
            <person name="Kahane S."/>
            <person name="Friedman M.G."/>
            <person name="Rattei T."/>
            <person name="Myers G.S.A."/>
            <person name="Horn M."/>
        </authorList>
    </citation>
    <scope>NUCLEOTIDE SEQUENCE</scope>
    <source>
        <strain>Z</strain>
    </source>
</reference>
<dbReference type="InterPro" id="IPR011761">
    <property type="entry name" value="ATP-grasp"/>
</dbReference>
<dbReference type="GO" id="GO:0005524">
    <property type="term" value="F:ATP binding"/>
    <property type="evidence" value="ECO:0007669"/>
    <property type="project" value="UniProtKB-UniRule"/>
</dbReference>
<dbReference type="eggNOG" id="COG0458">
    <property type="taxonomic scope" value="Bacteria"/>
</dbReference>
<dbReference type="OrthoDB" id="40611at2"/>
<name>F8L4R9_SIMNZ</name>
<accession>F8L4R9</accession>
<organism evidence="3 4">
    <name type="scientific">Simkania negevensis (strain ATCC VR-1471 / DSM 27360 / Z)</name>
    <dbReference type="NCBI Taxonomy" id="331113"/>
    <lineage>
        <taxon>Bacteria</taxon>
        <taxon>Pseudomonadati</taxon>
        <taxon>Chlamydiota</taxon>
        <taxon>Chlamydiia</taxon>
        <taxon>Parachlamydiales</taxon>
        <taxon>Simkaniaceae</taxon>
        <taxon>Simkania</taxon>
    </lineage>
</organism>
<dbReference type="AlphaFoldDB" id="F8L4R9"/>
<dbReference type="Pfam" id="PF02655">
    <property type="entry name" value="ATP-grasp_3"/>
    <property type="match status" value="1"/>
</dbReference>
<evidence type="ECO:0000313" key="3">
    <source>
        <dbReference type="EMBL" id="CCB88510.1"/>
    </source>
</evidence>
<keyword evidence="4" id="KW-1185">Reference proteome</keyword>
<dbReference type="SUPFAM" id="SSF56059">
    <property type="entry name" value="Glutathione synthetase ATP-binding domain-like"/>
    <property type="match status" value="1"/>
</dbReference>
<keyword evidence="1" id="KW-0067">ATP-binding</keyword>
<dbReference type="HOGENOM" id="CLU_026180_0_0_0"/>
<dbReference type="EMBL" id="FR872582">
    <property type="protein sequence ID" value="CCB88510.1"/>
    <property type="molecule type" value="Genomic_DNA"/>
</dbReference>
<keyword evidence="1" id="KW-0547">Nucleotide-binding</keyword>
<protein>
    <recommendedName>
        <fullName evidence="2">ATP-grasp domain-containing protein</fullName>
    </recommendedName>
</protein>
<dbReference type="Gene3D" id="3.40.50.20">
    <property type="match status" value="1"/>
</dbReference>
<dbReference type="Gene3D" id="3.30.470.20">
    <property type="entry name" value="ATP-grasp fold, B domain"/>
    <property type="match status" value="1"/>
</dbReference>
<evidence type="ECO:0000256" key="1">
    <source>
        <dbReference type="PROSITE-ProRule" id="PRU00409"/>
    </source>
</evidence>
<dbReference type="STRING" id="331113.SNE_A06330"/>
<dbReference type="RefSeq" id="WP_013942977.1">
    <property type="nucleotide sequence ID" value="NC_015713.1"/>
</dbReference>
<dbReference type="Gene3D" id="3.30.1490.20">
    <property type="entry name" value="ATP-grasp fold, A domain"/>
    <property type="match status" value="1"/>
</dbReference>